<protein>
    <submittedName>
        <fullName evidence="2">Uncharacterized protein</fullName>
    </submittedName>
</protein>
<dbReference type="EMBL" id="JAHMHR010000083">
    <property type="protein sequence ID" value="KAK1657833.1"/>
    <property type="molecule type" value="Genomic_DNA"/>
</dbReference>
<dbReference type="RefSeq" id="XP_060422597.1">
    <property type="nucleotide sequence ID" value="XM_060567410.1"/>
</dbReference>
<evidence type="ECO:0000313" key="3">
    <source>
        <dbReference type="Proteomes" id="UP001224890"/>
    </source>
</evidence>
<dbReference type="Proteomes" id="UP001224890">
    <property type="component" value="Unassembled WGS sequence"/>
</dbReference>
<feature type="region of interest" description="Disordered" evidence="1">
    <location>
        <begin position="1"/>
        <end position="42"/>
    </location>
</feature>
<evidence type="ECO:0000313" key="2">
    <source>
        <dbReference type="EMBL" id="KAK1657833.1"/>
    </source>
</evidence>
<dbReference type="GeneID" id="85451936"/>
<keyword evidence="3" id="KW-1185">Reference proteome</keyword>
<comment type="caution">
    <text evidence="2">The sequence shown here is derived from an EMBL/GenBank/DDBJ whole genome shotgun (WGS) entry which is preliminary data.</text>
</comment>
<sequence>MAFRSVLHDPIPSTARSTPIQASKPQTAPCTERHTRGGEQRQWRTVPLRDASFCSIRFSLKLVQEEKKKTLMPRAPLHLVILGSGPARRFWESICVAHAAHLPAGFRDPSSHSGLLSNSKQAVSGVLNDIICSPAA</sequence>
<accession>A0AAJ0A8G9</accession>
<organism evidence="2 3">
    <name type="scientific">Colletotrichum godetiae</name>
    <dbReference type="NCBI Taxonomy" id="1209918"/>
    <lineage>
        <taxon>Eukaryota</taxon>
        <taxon>Fungi</taxon>
        <taxon>Dikarya</taxon>
        <taxon>Ascomycota</taxon>
        <taxon>Pezizomycotina</taxon>
        <taxon>Sordariomycetes</taxon>
        <taxon>Hypocreomycetidae</taxon>
        <taxon>Glomerellales</taxon>
        <taxon>Glomerellaceae</taxon>
        <taxon>Colletotrichum</taxon>
        <taxon>Colletotrichum acutatum species complex</taxon>
    </lineage>
</organism>
<name>A0AAJ0A8G9_9PEZI</name>
<dbReference type="AlphaFoldDB" id="A0AAJ0A8G9"/>
<reference evidence="2" key="1">
    <citation type="submission" date="2021-06" db="EMBL/GenBank/DDBJ databases">
        <title>Comparative genomics, transcriptomics and evolutionary studies reveal genomic signatures of adaptation to plant cell wall in hemibiotrophic fungi.</title>
        <authorList>
            <consortium name="DOE Joint Genome Institute"/>
            <person name="Baroncelli R."/>
            <person name="Diaz J.F."/>
            <person name="Benocci T."/>
            <person name="Peng M."/>
            <person name="Battaglia E."/>
            <person name="Haridas S."/>
            <person name="Andreopoulos W."/>
            <person name="Labutti K."/>
            <person name="Pangilinan J."/>
            <person name="Floch G.L."/>
            <person name="Makela M.R."/>
            <person name="Henrissat B."/>
            <person name="Grigoriev I.V."/>
            <person name="Crouch J.A."/>
            <person name="De Vries R.P."/>
            <person name="Sukno S.A."/>
            <person name="Thon M.R."/>
        </authorList>
    </citation>
    <scope>NUCLEOTIDE SEQUENCE</scope>
    <source>
        <strain evidence="2">CBS 193.32</strain>
    </source>
</reference>
<feature type="compositionally biased region" description="Polar residues" evidence="1">
    <location>
        <begin position="14"/>
        <end position="29"/>
    </location>
</feature>
<proteinExistence type="predicted"/>
<feature type="compositionally biased region" description="Basic and acidic residues" evidence="1">
    <location>
        <begin position="31"/>
        <end position="42"/>
    </location>
</feature>
<gene>
    <name evidence="2" type="ORF">BDP55DRAFT_416324</name>
</gene>
<evidence type="ECO:0000256" key="1">
    <source>
        <dbReference type="SAM" id="MobiDB-lite"/>
    </source>
</evidence>